<reference evidence="3 4" key="1">
    <citation type="journal article" date="2022" name="Nat. Genet.">
        <title>Improved pea reference genome and pan-genome highlight genomic features and evolutionary characteristics.</title>
        <authorList>
            <person name="Yang T."/>
            <person name="Liu R."/>
            <person name="Luo Y."/>
            <person name="Hu S."/>
            <person name="Wang D."/>
            <person name="Wang C."/>
            <person name="Pandey M.K."/>
            <person name="Ge S."/>
            <person name="Xu Q."/>
            <person name="Li N."/>
            <person name="Li G."/>
            <person name="Huang Y."/>
            <person name="Saxena R.K."/>
            <person name="Ji Y."/>
            <person name="Li M."/>
            <person name="Yan X."/>
            <person name="He Y."/>
            <person name="Liu Y."/>
            <person name="Wang X."/>
            <person name="Xiang C."/>
            <person name="Varshney R.K."/>
            <person name="Ding H."/>
            <person name="Gao S."/>
            <person name="Zong X."/>
        </authorList>
    </citation>
    <scope>NUCLEOTIDE SEQUENCE [LARGE SCALE GENOMIC DNA]</scope>
    <source>
        <strain evidence="3 4">cv. Zhongwan 6</strain>
    </source>
</reference>
<accession>A0A9D5BM64</accession>
<name>A0A9D5BM64_PEA</name>
<gene>
    <name evidence="3" type="ORF">KIW84_014001</name>
</gene>
<keyword evidence="1" id="KW-0175">Coiled coil</keyword>
<evidence type="ECO:0000256" key="1">
    <source>
        <dbReference type="SAM" id="Coils"/>
    </source>
</evidence>
<proteinExistence type="predicted"/>
<dbReference type="PANTHER" id="PTHR48154:SF1">
    <property type="entry name" value="PROTEIN, PUTATIVE-RELATED"/>
    <property type="match status" value="1"/>
</dbReference>
<dbReference type="InterPro" id="IPR056647">
    <property type="entry name" value="DUF7745"/>
</dbReference>
<sequence length="791" mass="90094">MITLITPDHVGMFREMYGGILKMVFRLTDRDRSAIHTLLQFYDPGLRCFVFPDYLLGPLMEDYAGILGVQIRNQVPFYATKEEPDIEGISRALYLSPEMVKGSLKEKGKLPGFHLSFLEAKAKEHAELGNWEAVSALIAVSIYGTILFPNQKGFVDINAIRLFVQRNPIPTLIGDVYYSVHNRNEKRRGGLIRCCTQLLYNWFMGYLPTRGAFVLLDRTVNWATKLMGLRAKDIAWTHSSGVGQDFICSCGSFPNVPLIGVQGCINYNPTLLKRQMGFAMEVPPFKSEIQETVYFPVEGNQARLKQVSDAWCSIQRKGKFSWGRANNRSFPPFDDWLSKRVELTCLPFPMVDPWYPLIEESLSFVSMEEFLEIKRERDQLLAEKAELEMSVARVQMANQEIKVKMEDQDKRHALEAKRFEMDTAYYGKISQALASSTRDHDFTKEKLVRAAKVIEDEKRRQILVKTQKEDRVRVLIAEWEAKLKIKETENVKIIAERDHYIAERDHYFRQMKIHQKEVSVLTCLIVSGIIARARRVVPLHSTRPHRYFTRRNTPRLMDLPNSDILELKDKMSELINIMQGFAVGQKALADKVEKLERASAANNGVNLDGVSNQGIGGSRDGGKRTTVGVVNNAGGFGAATGGQPGPMGQNMKDSLFPPFFGVDDDREEDREADQFSMHNEPFGQYGAQPQNKEIQLLAEKIRALESYANPGVVNMSNMGLVERIVIPQKFKAPAFDKYNGSSCPETHLQAFVRKISAYTMDQKLWMYFFMDSLSRGSLEWYTKLKSSDIKN</sequence>
<dbReference type="Pfam" id="PF24924">
    <property type="entry name" value="DUF7745"/>
    <property type="match status" value="1"/>
</dbReference>
<dbReference type="EMBL" id="JAMSHJ010000001">
    <property type="protein sequence ID" value="KAI5445992.1"/>
    <property type="molecule type" value="Genomic_DNA"/>
</dbReference>
<dbReference type="AlphaFoldDB" id="A0A9D5BM64"/>
<evidence type="ECO:0000313" key="3">
    <source>
        <dbReference type="EMBL" id="KAI5445992.1"/>
    </source>
</evidence>
<dbReference type="Proteomes" id="UP001058974">
    <property type="component" value="Chromosome 1"/>
</dbReference>
<feature type="domain" description="DUF7745" evidence="2">
    <location>
        <begin position="6"/>
        <end position="342"/>
    </location>
</feature>
<evidence type="ECO:0000313" key="4">
    <source>
        <dbReference type="Proteomes" id="UP001058974"/>
    </source>
</evidence>
<organism evidence="3 4">
    <name type="scientific">Pisum sativum</name>
    <name type="common">Garden pea</name>
    <name type="synonym">Lathyrus oleraceus</name>
    <dbReference type="NCBI Taxonomy" id="3888"/>
    <lineage>
        <taxon>Eukaryota</taxon>
        <taxon>Viridiplantae</taxon>
        <taxon>Streptophyta</taxon>
        <taxon>Embryophyta</taxon>
        <taxon>Tracheophyta</taxon>
        <taxon>Spermatophyta</taxon>
        <taxon>Magnoliopsida</taxon>
        <taxon>eudicotyledons</taxon>
        <taxon>Gunneridae</taxon>
        <taxon>Pentapetalae</taxon>
        <taxon>rosids</taxon>
        <taxon>fabids</taxon>
        <taxon>Fabales</taxon>
        <taxon>Fabaceae</taxon>
        <taxon>Papilionoideae</taxon>
        <taxon>50 kb inversion clade</taxon>
        <taxon>NPAAA clade</taxon>
        <taxon>Hologalegina</taxon>
        <taxon>IRL clade</taxon>
        <taxon>Fabeae</taxon>
        <taxon>Lathyrus</taxon>
    </lineage>
</organism>
<feature type="coiled-coil region" evidence="1">
    <location>
        <begin position="370"/>
        <end position="402"/>
    </location>
</feature>
<dbReference type="Gramene" id="Psat01G0400100-T1">
    <property type="protein sequence ID" value="KAI5445992.1"/>
    <property type="gene ID" value="KIW84_014001"/>
</dbReference>
<protein>
    <recommendedName>
        <fullName evidence="2">DUF7745 domain-containing protein</fullName>
    </recommendedName>
</protein>
<evidence type="ECO:0000259" key="2">
    <source>
        <dbReference type="Pfam" id="PF24924"/>
    </source>
</evidence>
<keyword evidence="4" id="KW-1185">Reference proteome</keyword>
<dbReference type="PANTHER" id="PTHR48154">
    <property type="entry name" value="PROTEIN, PUTATIVE-RELATED"/>
    <property type="match status" value="1"/>
</dbReference>
<comment type="caution">
    <text evidence="3">The sequence shown here is derived from an EMBL/GenBank/DDBJ whole genome shotgun (WGS) entry which is preliminary data.</text>
</comment>